<dbReference type="GO" id="GO:0005886">
    <property type="term" value="C:plasma membrane"/>
    <property type="evidence" value="ECO:0007669"/>
    <property type="project" value="UniProtKB-SubCell"/>
</dbReference>
<evidence type="ECO:0000256" key="3">
    <source>
        <dbReference type="ARBA" id="ARBA00022475"/>
    </source>
</evidence>
<feature type="transmembrane region" description="Helical" evidence="8">
    <location>
        <begin position="223"/>
        <end position="249"/>
    </location>
</feature>
<name>A0A0G0KHM4_9BACT</name>
<dbReference type="InterPro" id="IPR018076">
    <property type="entry name" value="T2SS_GspF_dom"/>
</dbReference>
<dbReference type="Proteomes" id="UP000034324">
    <property type="component" value="Unassembled WGS sequence"/>
</dbReference>
<dbReference type="InterPro" id="IPR042094">
    <property type="entry name" value="T2SS_GspF_sf"/>
</dbReference>
<dbReference type="FunFam" id="1.20.81.30:FF:000001">
    <property type="entry name" value="Type II secretion system protein F"/>
    <property type="match status" value="2"/>
</dbReference>
<protein>
    <submittedName>
        <fullName evidence="10">Type IV pilus biogenesis protein PilC</fullName>
    </submittedName>
</protein>
<evidence type="ECO:0000256" key="2">
    <source>
        <dbReference type="ARBA" id="ARBA00005745"/>
    </source>
</evidence>
<dbReference type="PANTHER" id="PTHR30012">
    <property type="entry name" value="GENERAL SECRETION PATHWAY PROTEIN"/>
    <property type="match status" value="1"/>
</dbReference>
<evidence type="ECO:0000256" key="1">
    <source>
        <dbReference type="ARBA" id="ARBA00004429"/>
    </source>
</evidence>
<comment type="subcellular location">
    <subcellularLocation>
        <location evidence="1">Cell inner membrane</location>
        <topology evidence="1">Multi-pass membrane protein</topology>
    </subcellularLocation>
</comment>
<dbReference type="Gene3D" id="1.20.81.30">
    <property type="entry name" value="Type II secretion system (T2SS), domain F"/>
    <property type="match status" value="2"/>
</dbReference>
<evidence type="ECO:0000259" key="9">
    <source>
        <dbReference type="Pfam" id="PF00482"/>
    </source>
</evidence>
<feature type="transmembrane region" description="Helical" evidence="8">
    <location>
        <begin position="386"/>
        <end position="407"/>
    </location>
</feature>
<dbReference type="EMBL" id="LBVC01000027">
    <property type="protein sequence ID" value="KKQ78272.1"/>
    <property type="molecule type" value="Genomic_DNA"/>
</dbReference>
<proteinExistence type="inferred from homology"/>
<feature type="domain" description="Type II secretion system protein GspF" evidence="9">
    <location>
        <begin position="82"/>
        <end position="204"/>
    </location>
</feature>
<keyword evidence="7 8" id="KW-0472">Membrane</keyword>
<comment type="caution">
    <text evidence="10">The sequence shown here is derived from an EMBL/GenBank/DDBJ whole genome shotgun (WGS) entry which is preliminary data.</text>
</comment>
<dbReference type="InterPro" id="IPR003004">
    <property type="entry name" value="GspF/PilC"/>
</dbReference>
<evidence type="ECO:0000256" key="6">
    <source>
        <dbReference type="ARBA" id="ARBA00022989"/>
    </source>
</evidence>
<keyword evidence="3" id="KW-1003">Cell membrane</keyword>
<dbReference type="AlphaFoldDB" id="A0A0G0KHM4"/>
<keyword evidence="5 8" id="KW-0812">Transmembrane</keyword>
<gene>
    <name evidence="10" type="ORF">US99_C0027G0011</name>
</gene>
<evidence type="ECO:0000256" key="5">
    <source>
        <dbReference type="ARBA" id="ARBA00022692"/>
    </source>
</evidence>
<dbReference type="Pfam" id="PF00482">
    <property type="entry name" value="T2SSF"/>
    <property type="match status" value="2"/>
</dbReference>
<keyword evidence="4" id="KW-0997">Cell inner membrane</keyword>
<dbReference type="PRINTS" id="PR00812">
    <property type="entry name" value="BCTERIALGSPF"/>
</dbReference>
<dbReference type="GO" id="GO:0015628">
    <property type="term" value="P:protein secretion by the type II secretion system"/>
    <property type="evidence" value="ECO:0007669"/>
    <property type="project" value="TreeGrafter"/>
</dbReference>
<evidence type="ECO:0000256" key="8">
    <source>
        <dbReference type="SAM" id="Phobius"/>
    </source>
</evidence>
<dbReference type="PANTHER" id="PTHR30012:SF4">
    <property type="entry name" value="MSHA BIOGENESIS PROTEIN MSHG"/>
    <property type="match status" value="1"/>
</dbReference>
<feature type="transmembrane region" description="Helical" evidence="8">
    <location>
        <begin position="181"/>
        <end position="203"/>
    </location>
</feature>
<sequence>MPCGRNCSINYLSNMEFIYKAKDQQGEEKTGDIQAPDIHTSAQMLRKKGLIVISITPKTPPIGIFLDRIFNRVSFGELVIITRQLATMISAGLVLSEAIDILEEQQSSKTLKKVLLEISQDIKGGFTFAQALSRHPDVFPRIYTNLIKSGEASGKLDTVLKQMANGLEKDREFKARIKGAMIYPVVVLSMMVAVMIIMMIFVIPKLTSLYQQSTIELPLPTKILITTSDLFVNFWWVGISLIIGLVVAINRWSKTLTGGIFMARLILKIPVVGKVITNVALTNFTRTFGLLTSAGIPLLDSIAIVEDLTDNQIFKKALKDAYLGVEKGLPLSSLLTASVFPKIVSQMVRVGEETGKIDEIFFKLADYFEEESDHLLKNLTVAIEPIVLIVLGIGVAFLVISIILPIYKLTTSF</sequence>
<evidence type="ECO:0000313" key="10">
    <source>
        <dbReference type="EMBL" id="KKQ78272.1"/>
    </source>
</evidence>
<evidence type="ECO:0000256" key="7">
    <source>
        <dbReference type="ARBA" id="ARBA00023136"/>
    </source>
</evidence>
<evidence type="ECO:0000256" key="4">
    <source>
        <dbReference type="ARBA" id="ARBA00022519"/>
    </source>
</evidence>
<accession>A0A0G0KHM4</accession>
<feature type="domain" description="Type II secretion system protein GspF" evidence="9">
    <location>
        <begin position="284"/>
        <end position="405"/>
    </location>
</feature>
<evidence type="ECO:0000313" key="11">
    <source>
        <dbReference type="Proteomes" id="UP000034324"/>
    </source>
</evidence>
<organism evidence="10 11">
    <name type="scientific">Candidatus Daviesbacteria bacterium GW2011_GWF2_38_6</name>
    <dbReference type="NCBI Taxonomy" id="1618432"/>
    <lineage>
        <taxon>Bacteria</taxon>
        <taxon>Candidatus Daviesiibacteriota</taxon>
    </lineage>
</organism>
<comment type="similarity">
    <text evidence="2">Belongs to the GSP F family.</text>
</comment>
<keyword evidence="6 8" id="KW-1133">Transmembrane helix</keyword>
<reference evidence="10 11" key="1">
    <citation type="journal article" date="2015" name="Nature">
        <title>rRNA introns, odd ribosomes, and small enigmatic genomes across a large radiation of phyla.</title>
        <authorList>
            <person name="Brown C.T."/>
            <person name="Hug L.A."/>
            <person name="Thomas B.C."/>
            <person name="Sharon I."/>
            <person name="Castelle C.J."/>
            <person name="Singh A."/>
            <person name="Wilkins M.J."/>
            <person name="Williams K.H."/>
            <person name="Banfield J.F."/>
        </authorList>
    </citation>
    <scope>NUCLEOTIDE SEQUENCE [LARGE SCALE GENOMIC DNA]</scope>
</reference>